<dbReference type="PANTHER" id="PTHR23292:SF48">
    <property type="entry name" value="LIPOPOLYSACCHARIDE-INDUCED TUMOR NECROSIS FACTOR-ALPHA FACTOR HOMOLOG-RELATED"/>
    <property type="match status" value="1"/>
</dbReference>
<feature type="transmembrane region" description="Helical" evidence="8">
    <location>
        <begin position="97"/>
        <end position="121"/>
    </location>
</feature>
<comment type="similarity">
    <text evidence="4">Belongs to the CDIP1/LITAF family.</text>
</comment>
<dbReference type="GO" id="GO:0005634">
    <property type="term" value="C:nucleus"/>
    <property type="evidence" value="ECO:0007669"/>
    <property type="project" value="TreeGrafter"/>
</dbReference>
<keyword evidence="5" id="KW-0479">Metal-binding</keyword>
<dbReference type="AlphaFoldDB" id="A0AAW0PZR9"/>
<dbReference type="GO" id="GO:0008270">
    <property type="term" value="F:zinc ion binding"/>
    <property type="evidence" value="ECO:0007669"/>
    <property type="project" value="TreeGrafter"/>
</dbReference>
<evidence type="ECO:0000256" key="8">
    <source>
        <dbReference type="SAM" id="Phobius"/>
    </source>
</evidence>
<feature type="domain" description="LITAF" evidence="9">
    <location>
        <begin position="60"/>
        <end position="143"/>
    </location>
</feature>
<evidence type="ECO:0000256" key="3">
    <source>
        <dbReference type="ARBA" id="ARBA00004630"/>
    </source>
</evidence>
<evidence type="ECO:0000256" key="1">
    <source>
        <dbReference type="ARBA" id="ARBA00004125"/>
    </source>
</evidence>
<evidence type="ECO:0000313" key="11">
    <source>
        <dbReference type="Proteomes" id="UP001460270"/>
    </source>
</evidence>
<evidence type="ECO:0000256" key="7">
    <source>
        <dbReference type="ARBA" id="ARBA00023136"/>
    </source>
</evidence>
<reference evidence="11" key="1">
    <citation type="submission" date="2024-04" db="EMBL/GenBank/DDBJ databases">
        <title>Salinicola lusitanus LLJ914,a marine bacterium isolated from the Okinawa Trough.</title>
        <authorList>
            <person name="Li J."/>
        </authorList>
    </citation>
    <scope>NUCLEOTIDE SEQUENCE [LARGE SCALE GENOMIC DNA]</scope>
</reference>
<name>A0AAW0PZR9_9GOBI</name>
<dbReference type="PROSITE" id="PS51837">
    <property type="entry name" value="LITAF"/>
    <property type="match status" value="1"/>
</dbReference>
<keyword evidence="11" id="KW-1185">Reference proteome</keyword>
<dbReference type="InterPro" id="IPR006629">
    <property type="entry name" value="LITAF"/>
</dbReference>
<evidence type="ECO:0000313" key="10">
    <source>
        <dbReference type="EMBL" id="KAK7940254.1"/>
    </source>
</evidence>
<gene>
    <name evidence="10" type="ORF">WMY93_003580</name>
</gene>
<dbReference type="GO" id="GO:0098560">
    <property type="term" value="C:cytoplasmic side of late endosome membrane"/>
    <property type="evidence" value="ECO:0007669"/>
    <property type="project" value="TreeGrafter"/>
</dbReference>
<keyword evidence="7 8" id="KW-0472">Membrane</keyword>
<dbReference type="EMBL" id="JBBPFD010000002">
    <property type="protein sequence ID" value="KAK7940254.1"/>
    <property type="molecule type" value="Genomic_DNA"/>
</dbReference>
<dbReference type="SMART" id="SM00714">
    <property type="entry name" value="LITAF"/>
    <property type="match status" value="1"/>
</dbReference>
<protein>
    <recommendedName>
        <fullName evidence="9">LITAF domain-containing protein</fullName>
    </recommendedName>
</protein>
<evidence type="ECO:0000256" key="6">
    <source>
        <dbReference type="ARBA" id="ARBA00022833"/>
    </source>
</evidence>
<dbReference type="GO" id="GO:0098574">
    <property type="term" value="C:cytoplasmic side of lysosomal membrane"/>
    <property type="evidence" value="ECO:0007669"/>
    <property type="project" value="TreeGrafter"/>
</dbReference>
<organism evidence="10 11">
    <name type="scientific">Mugilogobius chulae</name>
    <name type="common">yellowstripe goby</name>
    <dbReference type="NCBI Taxonomy" id="88201"/>
    <lineage>
        <taxon>Eukaryota</taxon>
        <taxon>Metazoa</taxon>
        <taxon>Chordata</taxon>
        <taxon>Craniata</taxon>
        <taxon>Vertebrata</taxon>
        <taxon>Euteleostomi</taxon>
        <taxon>Actinopterygii</taxon>
        <taxon>Neopterygii</taxon>
        <taxon>Teleostei</taxon>
        <taxon>Neoteleostei</taxon>
        <taxon>Acanthomorphata</taxon>
        <taxon>Gobiaria</taxon>
        <taxon>Gobiiformes</taxon>
        <taxon>Gobioidei</taxon>
        <taxon>Gobiidae</taxon>
        <taxon>Gobionellinae</taxon>
        <taxon>Mugilogobius</taxon>
    </lineage>
</organism>
<keyword evidence="8" id="KW-0812">Transmembrane</keyword>
<accession>A0AAW0PZR9</accession>
<evidence type="ECO:0000256" key="4">
    <source>
        <dbReference type="ARBA" id="ARBA00005975"/>
    </source>
</evidence>
<proteinExistence type="inferred from homology"/>
<dbReference type="PANTHER" id="PTHR23292">
    <property type="entry name" value="LIPOPOLYSACCHARIDE-INDUCED TUMOR NECROSIS FACTOR-ALPHA FACTOR"/>
    <property type="match status" value="1"/>
</dbReference>
<evidence type="ECO:0000256" key="5">
    <source>
        <dbReference type="ARBA" id="ARBA00022723"/>
    </source>
</evidence>
<dbReference type="Pfam" id="PF10601">
    <property type="entry name" value="zf-LITAF-like"/>
    <property type="match status" value="1"/>
</dbReference>
<dbReference type="InterPro" id="IPR037519">
    <property type="entry name" value="LITAF_fam"/>
</dbReference>
<keyword evidence="8" id="KW-1133">Transmembrane helix</keyword>
<comment type="caution">
    <text evidence="10">The sequence shown here is derived from an EMBL/GenBank/DDBJ whole genome shotgun (WGS) entry which is preliminary data.</text>
</comment>
<comment type="subcellular location">
    <subcellularLocation>
        <location evidence="1">Endosome membrane</location>
        <topology evidence="1">Peripheral membrane protein</topology>
        <orientation evidence="1">Cytoplasmic side</orientation>
    </subcellularLocation>
    <subcellularLocation>
        <location evidence="2">Late endosome membrane</location>
    </subcellularLocation>
    <subcellularLocation>
        <location evidence="3">Lysosome membrane</location>
        <topology evidence="3">Peripheral membrane protein</topology>
        <orientation evidence="3">Cytoplasmic side</orientation>
    </subcellularLocation>
</comment>
<keyword evidence="6" id="KW-0862">Zinc</keyword>
<evidence type="ECO:0000256" key="2">
    <source>
        <dbReference type="ARBA" id="ARBA00004414"/>
    </source>
</evidence>
<evidence type="ECO:0000259" key="9">
    <source>
        <dbReference type="PROSITE" id="PS51837"/>
    </source>
</evidence>
<sequence length="145" mass="15938">MSESAPPYPGPPMNYPGQPTIMCPPAQGTLRNFRVDRRVSTPEVLGMVDLKCTVHALCLTVIASTVMAPALRDVPGQALCPHCRQTVVTHTEHVPGLMAWLICGGLCLFGFCICSCIPFCVDSCKDVEHRCPNCQKVIYIYKRMN</sequence>
<dbReference type="Proteomes" id="UP001460270">
    <property type="component" value="Unassembled WGS sequence"/>
</dbReference>